<organism evidence="1 2">
    <name type="scientific">Edhazardia aedis (strain USNM 41457)</name>
    <name type="common">Microsporidian parasite</name>
    <dbReference type="NCBI Taxonomy" id="1003232"/>
    <lineage>
        <taxon>Eukaryota</taxon>
        <taxon>Fungi</taxon>
        <taxon>Fungi incertae sedis</taxon>
        <taxon>Microsporidia</taxon>
        <taxon>Edhazardia</taxon>
    </lineage>
</organism>
<dbReference type="HOGENOM" id="CLU_285907_0_0_1"/>
<reference evidence="2" key="2">
    <citation type="submission" date="2015-07" db="EMBL/GenBank/DDBJ databases">
        <title>Contrasting host-pathogen interactions and genome evolution in two generalist and specialist microsporidian pathogens of mosquitoes.</title>
        <authorList>
            <consortium name="The Broad Institute Genomics Platform"/>
            <consortium name="The Broad Institute Genome Sequencing Center for Infectious Disease"/>
            <person name="Cuomo C.A."/>
            <person name="Sanscrainte N.D."/>
            <person name="Goldberg J.M."/>
            <person name="Heiman D."/>
            <person name="Young S."/>
            <person name="Zeng Q."/>
            <person name="Becnel J.J."/>
            <person name="Birren B.W."/>
        </authorList>
    </citation>
    <scope>NUCLEOTIDE SEQUENCE [LARGE SCALE GENOMIC DNA]</scope>
    <source>
        <strain evidence="2">USNM 41457</strain>
    </source>
</reference>
<protein>
    <submittedName>
        <fullName evidence="1">Uncharacterized protein</fullName>
    </submittedName>
</protein>
<dbReference type="EMBL" id="AFBI03000012">
    <property type="protein sequence ID" value="EJW04937.1"/>
    <property type="molecule type" value="Genomic_DNA"/>
</dbReference>
<evidence type="ECO:0000313" key="2">
    <source>
        <dbReference type="Proteomes" id="UP000003163"/>
    </source>
</evidence>
<evidence type="ECO:0000313" key="1">
    <source>
        <dbReference type="EMBL" id="EJW04937.1"/>
    </source>
</evidence>
<comment type="caution">
    <text evidence="1">The sequence shown here is derived from an EMBL/GenBank/DDBJ whole genome shotgun (WGS) entry which is preliminary data.</text>
</comment>
<dbReference type="AlphaFoldDB" id="J9DUG3"/>
<name>J9DUG3_EDHAE</name>
<keyword evidence="2" id="KW-1185">Reference proteome</keyword>
<dbReference type="VEuPathDB" id="MicrosporidiaDB:EDEG_00930"/>
<reference evidence="1 2" key="1">
    <citation type="submission" date="2011-08" db="EMBL/GenBank/DDBJ databases">
        <authorList>
            <person name="Liu Z.J."/>
            <person name="Shi F.L."/>
            <person name="Lu J.Q."/>
            <person name="Li M."/>
            <person name="Wang Z.L."/>
        </authorList>
    </citation>
    <scope>NUCLEOTIDE SEQUENCE [LARGE SCALE GENOMIC DNA]</scope>
    <source>
        <strain evidence="1 2">USNM 41457</strain>
    </source>
</reference>
<proteinExistence type="predicted"/>
<accession>J9DUG3</accession>
<gene>
    <name evidence="1" type="ORF">EDEG_00930</name>
</gene>
<sequence>MKFMGFKKVQLFEIIPFEHIFKLIEQKINLRYNIKKSKNIFNDLESIFNESLNKIHYKDGYNMIRKLFASKLSSGQIEGLFLNKNDDISQFVHGFLQCTEPHNEVPQEKTYRWLFEMFNFCLVDISQAENKLKSSHKKYESNLIKLCMIFIFYFIEDENYVRNIIRSQFKKEGVLLKNNLHFSLRNNVVFQQEIDDYKKTMGQQDQKDTTVEFVRQNFRNIVSERNIEPSENTLEQNDDGYHLNTIRNNLENNENRLIESNTPPNLTLFGGSTVLSPNELNNIFLSSTNDGHSNISVSNNDITFQNNSNNSDFLNISNAFNNNNELQNSNVNATNNNEFDFNSNPVNNFFDESVTHGRTSHSNTVKFLLDTDDIEKKNKISYTVPLKCINKLSFIQVKTVKMLISNFKKTRKFFIITILSNIILNFKTLATFCTDSEFINILIWSVNQNIGVDERLWIVTFLIILVNSQKNEDIGKKIITIIKKQLKDILEIENNNILNKNSYKKQIFLKNKYTNYSQFDNLNANFINIQDKTGIRNLLKNISKVKVSNDKTVFYSCVSQNTNSDYKFIALSQIPPTKRKFTDTVYCKFLDVEKTQNMDNKNSNDSEFSEEDFLSKIKKQYDDSNHLIKKNNIDTRKKLKSTFLRKNYYKNITISNVFNTLILFLNSGFSFPKILCECTICKIVDKTINNRIFIDGEDEEVSNFNNFDDRIVSQSINSPTDINLNTPDISNNNYSQSNRSSDSNINLLDTTLTIDENTQTNELFNPDMQPLNQNLQNNSLLLSRGNNNIEVASHSDLHSNNYIHINESSESIINNIPLVRHQDNLTENIYNLSSQMGNGNENIDSLNYVDNEPNDLSSQTSSSHHLSRTLGRLNIRSYKLYQIKNDPIFKAIKSEKLDELALDIIEKKQDDFAIMFLNEYTRNFCGSENDISSSESSVSSNYTNESYNSANLNACIPVSDDIQDNFTKKEINLFDPLERWETEYILFFGENKRQGYLFKEKKSDTPIPNQNSENINLNFTGLDRNDNLLGLDDEWNAVRNSIDDGDSYEFGDFMIDNSLEYENDNVDTSDIIEESDDFSTFL</sequence>
<dbReference type="Proteomes" id="UP000003163">
    <property type="component" value="Unassembled WGS sequence"/>
</dbReference>
<dbReference type="InParanoid" id="J9DUG3"/>